<evidence type="ECO:0000256" key="5">
    <source>
        <dbReference type="ARBA" id="ARBA00022519"/>
    </source>
</evidence>
<dbReference type="InterPro" id="IPR007690">
    <property type="entry name" value="T2SS_GspM"/>
</dbReference>
<comment type="similarity">
    <text evidence="2">Belongs to the GSP M family.</text>
</comment>
<dbReference type="GO" id="GO:0015627">
    <property type="term" value="C:type II protein secretion system complex"/>
    <property type="evidence" value="ECO:0007669"/>
    <property type="project" value="InterPro"/>
</dbReference>
<dbReference type="InterPro" id="IPR023229">
    <property type="entry name" value="T2SS_M_periplasmic_sf"/>
</dbReference>
<feature type="transmembrane region" description="Helical" evidence="10">
    <location>
        <begin position="14"/>
        <end position="33"/>
    </location>
</feature>
<keyword evidence="5" id="KW-0997">Cell inner membrane</keyword>
<keyword evidence="3" id="KW-0813">Transport</keyword>
<keyword evidence="8 10" id="KW-1133">Transmembrane helix</keyword>
<evidence type="ECO:0000313" key="11">
    <source>
        <dbReference type="EMBL" id="KTC74791.1"/>
    </source>
</evidence>
<evidence type="ECO:0000256" key="4">
    <source>
        <dbReference type="ARBA" id="ARBA00022475"/>
    </source>
</evidence>
<keyword evidence="9 10" id="KW-0472">Membrane</keyword>
<keyword evidence="6 10" id="KW-0812">Transmembrane</keyword>
<evidence type="ECO:0000256" key="9">
    <source>
        <dbReference type="ARBA" id="ARBA00023136"/>
    </source>
</evidence>
<sequence length="161" mass="18589">MKAYLSTLNEREKWMLIGTALCLFLYVYYLFLYSPLSQRVTQKSTQLAEKTATLNWMQKIRQQNHVKQTKKKAVDNSQLLTTLATQLKDDPTLKFPYQLQQTGSGDIQLTFDAVAFNLFIAWLERINQHYAITVKQFEADRSKTPGITRLMILISSASKTT</sequence>
<evidence type="ECO:0000256" key="7">
    <source>
        <dbReference type="ARBA" id="ARBA00022927"/>
    </source>
</evidence>
<evidence type="ECO:0000256" key="8">
    <source>
        <dbReference type="ARBA" id="ARBA00022989"/>
    </source>
</evidence>
<keyword evidence="4" id="KW-1003">Cell membrane</keyword>
<keyword evidence="7" id="KW-0653">Protein transport</keyword>
<dbReference type="PATRIC" id="fig|447.4.peg.1272"/>
<evidence type="ECO:0000256" key="6">
    <source>
        <dbReference type="ARBA" id="ARBA00022692"/>
    </source>
</evidence>
<protein>
    <submittedName>
        <fullName evidence="11">General secretion pathway protein</fullName>
    </submittedName>
</protein>
<organism evidence="11 12">
    <name type="scientific">Legionella bozemanae</name>
    <name type="common">Fluoribacter bozemanae</name>
    <dbReference type="NCBI Taxonomy" id="447"/>
    <lineage>
        <taxon>Bacteria</taxon>
        <taxon>Pseudomonadati</taxon>
        <taxon>Pseudomonadota</taxon>
        <taxon>Gammaproteobacteria</taxon>
        <taxon>Legionellales</taxon>
        <taxon>Legionellaceae</taxon>
        <taxon>Legionella</taxon>
    </lineage>
</organism>
<dbReference type="SUPFAM" id="SSF103054">
    <property type="entry name" value="General secretion pathway protein M, EpsM"/>
    <property type="match status" value="1"/>
</dbReference>
<dbReference type="Pfam" id="PF04612">
    <property type="entry name" value="T2SSM"/>
    <property type="match status" value="1"/>
</dbReference>
<dbReference type="GO" id="GO:0005886">
    <property type="term" value="C:plasma membrane"/>
    <property type="evidence" value="ECO:0007669"/>
    <property type="project" value="UniProtKB-SubCell"/>
</dbReference>
<evidence type="ECO:0000256" key="10">
    <source>
        <dbReference type="SAM" id="Phobius"/>
    </source>
</evidence>
<dbReference type="Proteomes" id="UP000054695">
    <property type="component" value="Unassembled WGS sequence"/>
</dbReference>
<evidence type="ECO:0000313" key="12">
    <source>
        <dbReference type="Proteomes" id="UP000054695"/>
    </source>
</evidence>
<dbReference type="RefSeq" id="WP_058458862.1">
    <property type="nucleotide sequence ID" value="NZ_CAAAIY010000012.1"/>
</dbReference>
<evidence type="ECO:0000256" key="1">
    <source>
        <dbReference type="ARBA" id="ARBA00004377"/>
    </source>
</evidence>
<gene>
    <name evidence="11" type="ORF">Lboz_1190</name>
</gene>
<proteinExistence type="inferred from homology"/>
<dbReference type="Gene3D" id="3.30.1360.100">
    <property type="entry name" value="General secretion pathway protein M, EpsM"/>
    <property type="match status" value="1"/>
</dbReference>
<dbReference type="EMBL" id="LNXU01000013">
    <property type="protein sequence ID" value="KTC74791.1"/>
    <property type="molecule type" value="Genomic_DNA"/>
</dbReference>
<name>A0A0W0RUM5_LEGBO</name>
<reference evidence="11 12" key="1">
    <citation type="submission" date="2015-11" db="EMBL/GenBank/DDBJ databases">
        <title>Genomic analysis of 38 Legionella species identifies large and diverse effector repertoires.</title>
        <authorList>
            <person name="Burstein D."/>
            <person name="Amaro F."/>
            <person name="Zusman T."/>
            <person name="Lifshitz Z."/>
            <person name="Cohen O."/>
            <person name="Gilbert J.A."/>
            <person name="Pupko T."/>
            <person name="Shuman H.A."/>
            <person name="Segal G."/>
        </authorList>
    </citation>
    <scope>NUCLEOTIDE SEQUENCE [LARGE SCALE GENOMIC DNA]</scope>
    <source>
        <strain evidence="11 12">WIGA</strain>
    </source>
</reference>
<accession>A0A0W0RUM5</accession>
<keyword evidence="12" id="KW-1185">Reference proteome</keyword>
<dbReference type="AlphaFoldDB" id="A0A0W0RUM5"/>
<dbReference type="OrthoDB" id="6624834at2"/>
<dbReference type="GO" id="GO:0015628">
    <property type="term" value="P:protein secretion by the type II secretion system"/>
    <property type="evidence" value="ECO:0007669"/>
    <property type="project" value="InterPro"/>
</dbReference>
<dbReference type="STRING" id="447.Lboz_1190"/>
<evidence type="ECO:0000256" key="2">
    <source>
        <dbReference type="ARBA" id="ARBA00010637"/>
    </source>
</evidence>
<comment type="caution">
    <text evidence="11">The sequence shown here is derived from an EMBL/GenBank/DDBJ whole genome shotgun (WGS) entry which is preliminary data.</text>
</comment>
<comment type="subcellular location">
    <subcellularLocation>
        <location evidence="1">Cell inner membrane</location>
        <topology evidence="1">Single-pass membrane protein</topology>
    </subcellularLocation>
</comment>
<evidence type="ECO:0000256" key="3">
    <source>
        <dbReference type="ARBA" id="ARBA00022448"/>
    </source>
</evidence>